<reference evidence="1 2" key="1">
    <citation type="submission" date="2016-12" db="EMBL/GenBank/DDBJ databases">
        <authorList>
            <person name="Song W.-J."/>
            <person name="Kurnit D.M."/>
        </authorList>
    </citation>
    <scope>NUCLEOTIDE SEQUENCE [LARGE SCALE GENOMIC DNA]</scope>
    <source>
        <strain evidence="1 2">DSM 19599</strain>
    </source>
</reference>
<protein>
    <recommendedName>
        <fullName evidence="3">DUF3168 domain-containing protein</fullName>
    </recommendedName>
</protein>
<dbReference type="OrthoDB" id="7630456at2"/>
<dbReference type="Pfam" id="PF11367">
    <property type="entry name" value="Tail_completion_gp17"/>
    <property type="match status" value="1"/>
</dbReference>
<keyword evidence="2" id="KW-1185">Reference proteome</keyword>
<organism evidence="1 2">
    <name type="scientific">Pseudoxanthobacter soli DSM 19599</name>
    <dbReference type="NCBI Taxonomy" id="1123029"/>
    <lineage>
        <taxon>Bacteria</taxon>
        <taxon>Pseudomonadati</taxon>
        <taxon>Pseudomonadota</taxon>
        <taxon>Alphaproteobacteria</taxon>
        <taxon>Hyphomicrobiales</taxon>
        <taxon>Segnochrobactraceae</taxon>
        <taxon>Pseudoxanthobacter</taxon>
    </lineage>
</organism>
<dbReference type="InterPro" id="IPR021508">
    <property type="entry name" value="Gp17-like"/>
</dbReference>
<accession>A0A1M7ZN43</accession>
<dbReference type="RefSeq" id="WP_073629813.1">
    <property type="nucleotide sequence ID" value="NZ_FRXO01000005.1"/>
</dbReference>
<dbReference type="EMBL" id="FRXO01000005">
    <property type="protein sequence ID" value="SHO66229.1"/>
    <property type="molecule type" value="Genomic_DNA"/>
</dbReference>
<sequence length="134" mass="13910">MSGDAATALREAVHARLAGDAALAALLGDGGVHDTAPRGAAFPWIAAGPWRVRPLGDGGLCEHRFDLAVRSRAAGRKEAEALAARIEALLDGTALAPAGHRLDALHVVERVTMPGRDGRSFEATASFRAVTEPI</sequence>
<evidence type="ECO:0000313" key="2">
    <source>
        <dbReference type="Proteomes" id="UP000186406"/>
    </source>
</evidence>
<dbReference type="Proteomes" id="UP000186406">
    <property type="component" value="Unassembled WGS sequence"/>
</dbReference>
<name>A0A1M7ZN43_9HYPH</name>
<dbReference type="AlphaFoldDB" id="A0A1M7ZN43"/>
<evidence type="ECO:0008006" key="3">
    <source>
        <dbReference type="Google" id="ProtNLM"/>
    </source>
</evidence>
<dbReference type="Gene3D" id="3.30.2000.30">
    <property type="match status" value="1"/>
</dbReference>
<proteinExistence type="predicted"/>
<evidence type="ECO:0000313" key="1">
    <source>
        <dbReference type="EMBL" id="SHO66229.1"/>
    </source>
</evidence>
<gene>
    <name evidence="1" type="ORF">SAMN02745172_02884</name>
</gene>
<dbReference type="STRING" id="1123029.SAMN02745172_02884"/>
<dbReference type="InterPro" id="IPR053745">
    <property type="entry name" value="Viral_Tail_Comp_sf"/>
</dbReference>